<keyword evidence="3" id="KW-1185">Reference proteome</keyword>
<dbReference type="Proteomes" id="UP000028990">
    <property type="component" value="Unassembled WGS sequence"/>
</dbReference>
<evidence type="ECO:0000313" key="2">
    <source>
        <dbReference type="EMBL" id="KFO30929.1"/>
    </source>
</evidence>
<protein>
    <submittedName>
        <fullName evidence="2">Uncharacterized protein</fullName>
    </submittedName>
</protein>
<reference evidence="2 3" key="1">
    <citation type="submission" date="2013-11" db="EMBL/GenBank/DDBJ databases">
        <title>The Damaraland mole rat (Fukomys damarensis) genome and evolution of African mole rats.</title>
        <authorList>
            <person name="Gladyshev V.N."/>
            <person name="Fang X."/>
        </authorList>
    </citation>
    <scope>NUCLEOTIDE SEQUENCE [LARGE SCALE GENOMIC DNA]</scope>
    <source>
        <tissue evidence="2">Liver</tissue>
    </source>
</reference>
<name>A0A091DFJ7_FUKDA</name>
<sequence>MSGKYGHWRRSVGPQPGACGETVRNDPEEKAGDPARDHCPLQSPALRSPAVTQPAQTGDQAFGTEACGSECNRL</sequence>
<accession>A0A091DFJ7</accession>
<organism evidence="2 3">
    <name type="scientific">Fukomys damarensis</name>
    <name type="common">Damaraland mole rat</name>
    <name type="synonym">Cryptomys damarensis</name>
    <dbReference type="NCBI Taxonomy" id="885580"/>
    <lineage>
        <taxon>Eukaryota</taxon>
        <taxon>Metazoa</taxon>
        <taxon>Chordata</taxon>
        <taxon>Craniata</taxon>
        <taxon>Vertebrata</taxon>
        <taxon>Euteleostomi</taxon>
        <taxon>Mammalia</taxon>
        <taxon>Eutheria</taxon>
        <taxon>Euarchontoglires</taxon>
        <taxon>Glires</taxon>
        <taxon>Rodentia</taxon>
        <taxon>Hystricomorpha</taxon>
        <taxon>Bathyergidae</taxon>
        <taxon>Fukomys</taxon>
    </lineage>
</organism>
<gene>
    <name evidence="2" type="ORF">H920_07660</name>
</gene>
<proteinExistence type="predicted"/>
<dbReference type="AlphaFoldDB" id="A0A091DFJ7"/>
<feature type="compositionally biased region" description="Polar residues" evidence="1">
    <location>
        <begin position="50"/>
        <end position="59"/>
    </location>
</feature>
<feature type="region of interest" description="Disordered" evidence="1">
    <location>
        <begin position="1"/>
        <end position="74"/>
    </location>
</feature>
<feature type="compositionally biased region" description="Basic residues" evidence="1">
    <location>
        <begin position="1"/>
        <end position="10"/>
    </location>
</feature>
<feature type="compositionally biased region" description="Basic and acidic residues" evidence="1">
    <location>
        <begin position="23"/>
        <end position="39"/>
    </location>
</feature>
<evidence type="ECO:0000256" key="1">
    <source>
        <dbReference type="SAM" id="MobiDB-lite"/>
    </source>
</evidence>
<dbReference type="EMBL" id="KN122353">
    <property type="protein sequence ID" value="KFO30929.1"/>
    <property type="molecule type" value="Genomic_DNA"/>
</dbReference>
<evidence type="ECO:0000313" key="3">
    <source>
        <dbReference type="Proteomes" id="UP000028990"/>
    </source>
</evidence>